<comment type="caution">
    <text evidence="2">The sequence shown here is derived from an EMBL/GenBank/DDBJ whole genome shotgun (WGS) entry which is preliminary data.</text>
</comment>
<dbReference type="Proteomes" id="UP000299102">
    <property type="component" value="Unassembled WGS sequence"/>
</dbReference>
<evidence type="ECO:0000313" key="3">
    <source>
        <dbReference type="Proteomes" id="UP000299102"/>
    </source>
</evidence>
<gene>
    <name evidence="2" type="ORF">EVAR_103458_1</name>
</gene>
<feature type="region of interest" description="Disordered" evidence="1">
    <location>
        <begin position="15"/>
        <end position="40"/>
    </location>
</feature>
<proteinExistence type="predicted"/>
<evidence type="ECO:0000256" key="1">
    <source>
        <dbReference type="SAM" id="MobiDB-lite"/>
    </source>
</evidence>
<dbReference type="EMBL" id="BGZK01001436">
    <property type="protein sequence ID" value="GBP79876.1"/>
    <property type="molecule type" value="Genomic_DNA"/>
</dbReference>
<name>A0A4C1YUC9_EUMVA</name>
<evidence type="ECO:0000313" key="2">
    <source>
        <dbReference type="EMBL" id="GBP79876.1"/>
    </source>
</evidence>
<dbReference type="AlphaFoldDB" id="A0A4C1YUC9"/>
<accession>A0A4C1YUC9</accession>
<reference evidence="2 3" key="1">
    <citation type="journal article" date="2019" name="Commun. Biol.">
        <title>The bagworm genome reveals a unique fibroin gene that provides high tensile strength.</title>
        <authorList>
            <person name="Kono N."/>
            <person name="Nakamura H."/>
            <person name="Ohtoshi R."/>
            <person name="Tomita M."/>
            <person name="Numata K."/>
            <person name="Arakawa K."/>
        </authorList>
    </citation>
    <scope>NUCLEOTIDE SEQUENCE [LARGE SCALE GENOMIC DNA]</scope>
</reference>
<protein>
    <submittedName>
        <fullName evidence="2">Uncharacterized protein</fullName>
    </submittedName>
</protein>
<keyword evidence="3" id="KW-1185">Reference proteome</keyword>
<organism evidence="2 3">
    <name type="scientific">Eumeta variegata</name>
    <name type="common">Bagworm moth</name>
    <name type="synonym">Eumeta japonica</name>
    <dbReference type="NCBI Taxonomy" id="151549"/>
    <lineage>
        <taxon>Eukaryota</taxon>
        <taxon>Metazoa</taxon>
        <taxon>Ecdysozoa</taxon>
        <taxon>Arthropoda</taxon>
        <taxon>Hexapoda</taxon>
        <taxon>Insecta</taxon>
        <taxon>Pterygota</taxon>
        <taxon>Neoptera</taxon>
        <taxon>Endopterygota</taxon>
        <taxon>Lepidoptera</taxon>
        <taxon>Glossata</taxon>
        <taxon>Ditrysia</taxon>
        <taxon>Tineoidea</taxon>
        <taxon>Psychidae</taxon>
        <taxon>Oiketicinae</taxon>
        <taxon>Eumeta</taxon>
    </lineage>
</organism>
<feature type="compositionally biased region" description="Basic and acidic residues" evidence="1">
    <location>
        <begin position="23"/>
        <end position="40"/>
    </location>
</feature>
<sequence>MGVQMHERSPLCVHVDGINTTPTRHDTTRRTDKAGGEGERRLRRARKAHMKIPVDYITQSAWLAASEFALSNDRAKWVVIGSAVSTFFDEAK</sequence>